<keyword evidence="7 11" id="KW-0067">ATP-binding</keyword>
<keyword evidence="10 11" id="KW-0030">Aminoacyl-tRNA synthetase</keyword>
<keyword evidence="8 11" id="KW-0694">RNA-binding</keyword>
<feature type="domain" description="Alanyl-transfer RNA synthetases family profile" evidence="12">
    <location>
        <begin position="1"/>
        <end position="713"/>
    </location>
</feature>
<dbReference type="InterPro" id="IPR018163">
    <property type="entry name" value="Thr/Ala-tRNA-synth_IIc_edit"/>
</dbReference>
<dbReference type="EMBL" id="SWMU01000001">
    <property type="protein sequence ID" value="TKS57601.1"/>
    <property type="molecule type" value="Genomic_DNA"/>
</dbReference>
<evidence type="ECO:0000256" key="1">
    <source>
        <dbReference type="ARBA" id="ARBA00008226"/>
    </source>
</evidence>
<dbReference type="Gene3D" id="2.40.30.130">
    <property type="match status" value="1"/>
</dbReference>
<comment type="domain">
    <text evidence="11">Consists of three domains; the N-terminal catalytic domain, the editing domain and the C-terminal C-Ala domain. The editing domain removes incorrectly charged amino acids, while the C-Ala domain, along with tRNA(Ala), serves as a bridge to cooperatively bring together the editing and aminoacylation centers thus stimulating deacylation of misacylated tRNAs.</text>
</comment>
<comment type="caution">
    <text evidence="13">The sequence shown here is derived from an EMBL/GenBank/DDBJ whole genome shotgun (WGS) entry which is preliminary data.</text>
</comment>
<dbReference type="EC" id="6.1.1.7" evidence="11"/>
<dbReference type="SUPFAM" id="SSF50447">
    <property type="entry name" value="Translation proteins"/>
    <property type="match status" value="1"/>
</dbReference>
<dbReference type="FunFam" id="3.30.54.20:FF:000001">
    <property type="entry name" value="Alanine--tRNA ligase"/>
    <property type="match status" value="1"/>
</dbReference>
<keyword evidence="3 11" id="KW-0436">Ligase</keyword>
<dbReference type="GO" id="GO:0008270">
    <property type="term" value="F:zinc ion binding"/>
    <property type="evidence" value="ECO:0007669"/>
    <property type="project" value="UniProtKB-UniRule"/>
</dbReference>
<evidence type="ECO:0000256" key="10">
    <source>
        <dbReference type="ARBA" id="ARBA00023146"/>
    </source>
</evidence>
<dbReference type="GO" id="GO:0000049">
    <property type="term" value="F:tRNA binding"/>
    <property type="evidence" value="ECO:0007669"/>
    <property type="project" value="UniProtKB-KW"/>
</dbReference>
<dbReference type="PANTHER" id="PTHR11777:SF9">
    <property type="entry name" value="ALANINE--TRNA LIGASE, CYTOPLASMIC"/>
    <property type="match status" value="1"/>
</dbReference>
<keyword evidence="14" id="KW-1185">Reference proteome</keyword>
<dbReference type="InterPro" id="IPR018164">
    <property type="entry name" value="Ala-tRNA-synth_IIc_N"/>
</dbReference>
<dbReference type="PROSITE" id="PS50860">
    <property type="entry name" value="AA_TRNA_LIGASE_II_ALA"/>
    <property type="match status" value="1"/>
</dbReference>
<dbReference type="InterPro" id="IPR012947">
    <property type="entry name" value="tRNA_SAD"/>
</dbReference>
<keyword evidence="4 11" id="KW-0479">Metal-binding</keyword>
<keyword evidence="2 11" id="KW-0820">tRNA-binding</keyword>
<keyword evidence="6 11" id="KW-0862">Zinc</keyword>
<dbReference type="SUPFAM" id="SSF101353">
    <property type="entry name" value="Putative anticodon-binding domain of alanyl-tRNA synthetase (AlaRS)"/>
    <property type="match status" value="1"/>
</dbReference>
<dbReference type="Gene3D" id="3.30.54.20">
    <property type="match status" value="1"/>
</dbReference>
<feature type="binding site" evidence="11">
    <location>
        <position position="572"/>
    </location>
    <ligand>
        <name>Zn(2+)</name>
        <dbReference type="ChEBI" id="CHEBI:29105"/>
    </ligand>
</feature>
<evidence type="ECO:0000313" key="14">
    <source>
        <dbReference type="Proteomes" id="UP000306552"/>
    </source>
</evidence>
<dbReference type="InterPro" id="IPR003156">
    <property type="entry name" value="DHHA1_dom"/>
</dbReference>
<evidence type="ECO:0000256" key="3">
    <source>
        <dbReference type="ARBA" id="ARBA00022598"/>
    </source>
</evidence>
<dbReference type="InterPro" id="IPR045864">
    <property type="entry name" value="aa-tRNA-synth_II/BPL/LPL"/>
</dbReference>
<keyword evidence="9 11" id="KW-0648">Protein biosynthesis</keyword>
<evidence type="ECO:0000256" key="7">
    <source>
        <dbReference type="ARBA" id="ARBA00022840"/>
    </source>
</evidence>
<dbReference type="InterPro" id="IPR002318">
    <property type="entry name" value="Ala-tRNA-lgiase_IIc"/>
</dbReference>
<dbReference type="FunFam" id="3.30.930.10:FF:000011">
    <property type="entry name" value="Alanine--tRNA ligase, cytoplasmic"/>
    <property type="match status" value="1"/>
</dbReference>
<dbReference type="HAMAP" id="MF_00036_B">
    <property type="entry name" value="Ala_tRNA_synth_B"/>
    <property type="match status" value="1"/>
</dbReference>
<dbReference type="NCBIfam" id="TIGR00344">
    <property type="entry name" value="alaS"/>
    <property type="match status" value="1"/>
</dbReference>
<dbReference type="SMART" id="SM00863">
    <property type="entry name" value="tRNA_SAD"/>
    <property type="match status" value="1"/>
</dbReference>
<protein>
    <recommendedName>
        <fullName evidence="11">Alanine--tRNA ligase</fullName>
        <ecNumber evidence="11">6.1.1.7</ecNumber>
    </recommendedName>
    <alternativeName>
        <fullName evidence="11">Alanyl-tRNA synthetase</fullName>
        <shortName evidence="11">AlaRS</shortName>
    </alternativeName>
</protein>
<dbReference type="Pfam" id="PF07973">
    <property type="entry name" value="tRNA_SAD"/>
    <property type="match status" value="1"/>
</dbReference>
<dbReference type="RefSeq" id="WP_138931301.1">
    <property type="nucleotide sequence ID" value="NZ_SWMU01000001.1"/>
</dbReference>
<comment type="function">
    <text evidence="11">Catalyzes the attachment of alanine to tRNA(Ala) in a two-step reaction: alanine is first activated by ATP to form Ala-AMP and then transferred to the acceptor end of tRNA(Ala). Also edits incorrectly charged Ser-tRNA(Ala) and Gly-tRNA(Ala) via its editing domain.</text>
</comment>
<comment type="similarity">
    <text evidence="1 11">Belongs to the class-II aminoacyl-tRNA synthetase family.</text>
</comment>
<dbReference type="Pfam" id="PF02272">
    <property type="entry name" value="DHHA1"/>
    <property type="match status" value="1"/>
</dbReference>
<dbReference type="GO" id="GO:0004813">
    <property type="term" value="F:alanine-tRNA ligase activity"/>
    <property type="evidence" value="ECO:0007669"/>
    <property type="project" value="UniProtKB-UniRule"/>
</dbReference>
<comment type="catalytic activity">
    <reaction evidence="11">
        <text>tRNA(Ala) + L-alanine + ATP = L-alanyl-tRNA(Ala) + AMP + diphosphate</text>
        <dbReference type="Rhea" id="RHEA:12540"/>
        <dbReference type="Rhea" id="RHEA-COMP:9657"/>
        <dbReference type="Rhea" id="RHEA-COMP:9923"/>
        <dbReference type="ChEBI" id="CHEBI:30616"/>
        <dbReference type="ChEBI" id="CHEBI:33019"/>
        <dbReference type="ChEBI" id="CHEBI:57972"/>
        <dbReference type="ChEBI" id="CHEBI:78442"/>
        <dbReference type="ChEBI" id="CHEBI:78497"/>
        <dbReference type="ChEBI" id="CHEBI:456215"/>
        <dbReference type="EC" id="6.1.1.7"/>
    </reaction>
</comment>
<dbReference type="CDD" id="cd00673">
    <property type="entry name" value="AlaRS_core"/>
    <property type="match status" value="1"/>
</dbReference>
<dbReference type="InterPro" id="IPR009000">
    <property type="entry name" value="Transl_B-barrel_sf"/>
</dbReference>
<dbReference type="GO" id="GO:0006419">
    <property type="term" value="P:alanyl-tRNA aminoacylation"/>
    <property type="evidence" value="ECO:0007669"/>
    <property type="project" value="UniProtKB-UniRule"/>
</dbReference>
<dbReference type="AlphaFoldDB" id="A0A4U5TUH9"/>
<dbReference type="InterPro" id="IPR050058">
    <property type="entry name" value="Ala-tRNA_ligase"/>
</dbReference>
<evidence type="ECO:0000313" key="13">
    <source>
        <dbReference type="EMBL" id="TKS57601.1"/>
    </source>
</evidence>
<dbReference type="FunFam" id="3.10.310.40:FF:000001">
    <property type="entry name" value="Alanine--tRNA ligase"/>
    <property type="match status" value="1"/>
</dbReference>
<evidence type="ECO:0000256" key="5">
    <source>
        <dbReference type="ARBA" id="ARBA00022741"/>
    </source>
</evidence>
<evidence type="ECO:0000256" key="4">
    <source>
        <dbReference type="ARBA" id="ARBA00022723"/>
    </source>
</evidence>
<proteinExistence type="inferred from homology"/>
<comment type="subcellular location">
    <subcellularLocation>
        <location evidence="11">Cytoplasm</location>
    </subcellularLocation>
</comment>
<dbReference type="PANTHER" id="PTHR11777">
    <property type="entry name" value="ALANYL-TRNA SYNTHETASE"/>
    <property type="match status" value="1"/>
</dbReference>
<feature type="binding site" evidence="11">
    <location>
        <position position="568"/>
    </location>
    <ligand>
        <name>Zn(2+)</name>
        <dbReference type="ChEBI" id="CHEBI:29105"/>
    </ligand>
</feature>
<dbReference type="Gene3D" id="3.10.310.40">
    <property type="match status" value="1"/>
</dbReference>
<dbReference type="GO" id="GO:0005524">
    <property type="term" value="F:ATP binding"/>
    <property type="evidence" value="ECO:0007669"/>
    <property type="project" value="UniProtKB-UniRule"/>
</dbReference>
<feature type="binding site" evidence="11">
    <location>
        <position position="674"/>
    </location>
    <ligand>
        <name>Zn(2+)</name>
        <dbReference type="ChEBI" id="CHEBI:29105"/>
    </ligand>
</feature>
<dbReference type="InterPro" id="IPR023033">
    <property type="entry name" value="Ala_tRNA_ligase_euk/bac"/>
</dbReference>
<keyword evidence="5 11" id="KW-0547">Nucleotide-binding</keyword>
<evidence type="ECO:0000256" key="6">
    <source>
        <dbReference type="ARBA" id="ARBA00022833"/>
    </source>
</evidence>
<dbReference type="FunFam" id="3.30.980.10:FF:000004">
    <property type="entry name" value="Alanine--tRNA ligase, cytoplasmic"/>
    <property type="match status" value="1"/>
</dbReference>
<accession>A0A4U5TUH9</accession>
<feature type="binding site" evidence="11">
    <location>
        <position position="670"/>
    </location>
    <ligand>
        <name>Zn(2+)</name>
        <dbReference type="ChEBI" id="CHEBI:29105"/>
    </ligand>
</feature>
<dbReference type="Proteomes" id="UP000306552">
    <property type="component" value="Unassembled WGS sequence"/>
</dbReference>
<dbReference type="SUPFAM" id="SSF55186">
    <property type="entry name" value="ThrRS/AlaRS common domain"/>
    <property type="match status" value="1"/>
</dbReference>
<dbReference type="InterPro" id="IPR018162">
    <property type="entry name" value="Ala-tRNA-ligase_IIc_anticod-bd"/>
</dbReference>
<evidence type="ECO:0000256" key="9">
    <source>
        <dbReference type="ARBA" id="ARBA00022917"/>
    </source>
</evidence>
<dbReference type="SUPFAM" id="SSF55681">
    <property type="entry name" value="Class II aaRS and biotin synthetases"/>
    <property type="match status" value="1"/>
</dbReference>
<sequence length="875" mass="99537">MNSKEIKAKFFNFFKQKNHNFVASAPIVLKDDPTLMFTNAGMNQFKSIFLGTEKVEHARVYNTQKCLRVSGKHNDLEEVGKDHYHHTMFEMMGNWSFGDPAHPAGGYFKSEAIQWAWELLTEVYKINPDNLYATVFEGHPEDGLEKDKEAITHWKTLVDDEKIVLGNKKDNFWEMGDQGPCGPSSEIHIDLRSEADKKAIPAKDLINKDHPEVIEIWNLVFIQFNRKADGSLENLPQKHVDTGMGFERLCRLLQSKTSNYDTDIFQPIIKKIESISNKGYGKNEDIDVAIRVIADHIRAVTFCVADGQLPSSNGAGYVVRRILRRAVRYAYTFLDMNEPFMFKLVEVLTQQLGGDYPELTKQNILCQRVIKEEEHSFLKTLSQGLKRLEDIIKESSSKTISGYKAFELFDTFGFPIDLTALILSEKGYNYNEEEFRLALEQQKKRSQDASESKTSDWNIVKTDSTPTFVGYDQLETQSQILKYRSLKSKKEGQRYQMVFDQTPFYPEGGGQVGDRGILKFENESIEVLDTKNEHGDIIHITKKLPSDIDQKFIARVDSEKRFFAACNHSATHLLHYALRKILGSHVEQKGSLVNENYLRFDFSHFEKLKPEEISKIENTVNTMIADHIHLEENRKADFEEAKAQGAMALFGEKYGDKVRTIKFGESIELCGGTHVNNTSDIWYFKIISQSSVASGVRRIEAITNEAARQYLKQKDNEIQQISELVGSNQKPVEHIDKLIQEFEVLKNENRKLLQEKVKTIKTELKHKTETINGVNFIAKQVDLDPKAMKDVAFQLGGEIENLFLILGSKQNGKAILSCFISKDLAEEQNYNAGKIIKSLGKHIHGGGGGQAFFATAGGKHPEGISKALEEAKHYL</sequence>
<gene>
    <name evidence="11 13" type="primary">alaS</name>
    <name evidence="13" type="ORF">FCN74_04060</name>
</gene>
<dbReference type="OrthoDB" id="9803884at2"/>
<evidence type="ECO:0000256" key="8">
    <source>
        <dbReference type="ARBA" id="ARBA00022884"/>
    </source>
</evidence>
<evidence type="ECO:0000259" key="12">
    <source>
        <dbReference type="PROSITE" id="PS50860"/>
    </source>
</evidence>
<comment type="cofactor">
    <cofactor evidence="11">
        <name>Zn(2+)</name>
        <dbReference type="ChEBI" id="CHEBI:29105"/>
    </cofactor>
    <text evidence="11">Binds 1 zinc ion per subunit.</text>
</comment>
<dbReference type="Gene3D" id="3.30.980.10">
    <property type="entry name" value="Threonyl-trna Synthetase, Chain A, domain 2"/>
    <property type="match status" value="1"/>
</dbReference>
<dbReference type="InterPro" id="IPR018165">
    <property type="entry name" value="Ala-tRNA-synth_IIc_core"/>
</dbReference>
<dbReference type="GO" id="GO:0002161">
    <property type="term" value="F:aminoacyl-tRNA deacylase activity"/>
    <property type="evidence" value="ECO:0007669"/>
    <property type="project" value="TreeGrafter"/>
</dbReference>
<dbReference type="Gene3D" id="3.30.930.10">
    <property type="entry name" value="Bira Bifunctional Protein, Domain 2"/>
    <property type="match status" value="1"/>
</dbReference>
<evidence type="ECO:0000256" key="11">
    <source>
        <dbReference type="HAMAP-Rule" id="MF_00036"/>
    </source>
</evidence>
<name>A0A4U5TUH9_9FLAO</name>
<organism evidence="13 14">
    <name type="scientific">Mesohalobacter halotolerans</name>
    <dbReference type="NCBI Taxonomy" id="1883405"/>
    <lineage>
        <taxon>Bacteria</taxon>
        <taxon>Pseudomonadati</taxon>
        <taxon>Bacteroidota</taxon>
        <taxon>Flavobacteriia</taxon>
        <taxon>Flavobacteriales</taxon>
        <taxon>Flavobacteriaceae</taxon>
        <taxon>Mesohalobacter</taxon>
    </lineage>
</organism>
<dbReference type="PRINTS" id="PR00980">
    <property type="entry name" value="TRNASYNTHALA"/>
</dbReference>
<reference evidence="13 14" key="1">
    <citation type="submission" date="2019-04" db="EMBL/GenBank/DDBJ databases">
        <title>Psychroflexus halotolerans sp. nov., isolated from a marine solar saltern.</title>
        <authorList>
            <person name="Feng X."/>
        </authorList>
    </citation>
    <scope>NUCLEOTIDE SEQUENCE [LARGE SCALE GENOMIC DNA]</scope>
    <source>
        <strain evidence="13 14">WDS2C27</strain>
    </source>
</reference>
<evidence type="ECO:0000256" key="2">
    <source>
        <dbReference type="ARBA" id="ARBA00022555"/>
    </source>
</evidence>
<dbReference type="Pfam" id="PF01411">
    <property type="entry name" value="tRNA-synt_2c"/>
    <property type="match status" value="1"/>
</dbReference>
<dbReference type="GO" id="GO:0005737">
    <property type="term" value="C:cytoplasm"/>
    <property type="evidence" value="ECO:0007669"/>
    <property type="project" value="UniProtKB-SubCell"/>
</dbReference>
<keyword evidence="11" id="KW-0963">Cytoplasm</keyword>